<name>A0A645I971_9ZZZZ</name>
<proteinExistence type="predicted"/>
<evidence type="ECO:0000313" key="1">
    <source>
        <dbReference type="EMBL" id="MPN47887.1"/>
    </source>
</evidence>
<gene>
    <name evidence="1" type="ORF">SDC9_195491</name>
</gene>
<dbReference type="Pfam" id="PF10719">
    <property type="entry name" value="ComFB"/>
    <property type="match status" value="1"/>
</dbReference>
<dbReference type="InterPro" id="IPR019657">
    <property type="entry name" value="ComFB"/>
</dbReference>
<organism evidence="1">
    <name type="scientific">bioreactor metagenome</name>
    <dbReference type="NCBI Taxonomy" id="1076179"/>
    <lineage>
        <taxon>unclassified sequences</taxon>
        <taxon>metagenomes</taxon>
        <taxon>ecological metagenomes</taxon>
    </lineage>
</organism>
<sequence>MQLKNYMEDLVMHQLDRIIARHEGICSCDKCKFDIAALALNYLPPRYIVTERGETYTRIKSLEQQFNVDIMSAITLAISIVRGRPKHHAD</sequence>
<dbReference type="EMBL" id="VSSQ01109732">
    <property type="protein sequence ID" value="MPN47887.1"/>
    <property type="molecule type" value="Genomic_DNA"/>
</dbReference>
<comment type="caution">
    <text evidence="1">The sequence shown here is derived from an EMBL/GenBank/DDBJ whole genome shotgun (WGS) entry which is preliminary data.</text>
</comment>
<protein>
    <recommendedName>
        <fullName evidence="2">ComF operon protein 2</fullName>
    </recommendedName>
</protein>
<accession>A0A645I971</accession>
<dbReference type="AlphaFoldDB" id="A0A645I971"/>
<reference evidence="1" key="1">
    <citation type="submission" date="2019-08" db="EMBL/GenBank/DDBJ databases">
        <authorList>
            <person name="Kucharzyk K."/>
            <person name="Murdoch R.W."/>
            <person name="Higgins S."/>
            <person name="Loffler F."/>
        </authorList>
    </citation>
    <scope>NUCLEOTIDE SEQUENCE</scope>
</reference>
<evidence type="ECO:0008006" key="2">
    <source>
        <dbReference type="Google" id="ProtNLM"/>
    </source>
</evidence>